<name>X1PTE2_9ZZZZ</name>
<evidence type="ECO:0000313" key="1">
    <source>
        <dbReference type="EMBL" id="GAI42370.1"/>
    </source>
</evidence>
<organism evidence="1">
    <name type="scientific">marine sediment metagenome</name>
    <dbReference type="NCBI Taxonomy" id="412755"/>
    <lineage>
        <taxon>unclassified sequences</taxon>
        <taxon>metagenomes</taxon>
        <taxon>ecological metagenomes</taxon>
    </lineage>
</organism>
<comment type="caution">
    <text evidence="1">The sequence shown here is derived from an EMBL/GenBank/DDBJ whole genome shotgun (WGS) entry which is preliminary data.</text>
</comment>
<gene>
    <name evidence="1" type="ORF">S06H3_52192</name>
</gene>
<feature type="non-terminal residue" evidence="1">
    <location>
        <position position="248"/>
    </location>
</feature>
<dbReference type="EMBL" id="BARV01033175">
    <property type="protein sequence ID" value="GAI42370.1"/>
    <property type="molecule type" value="Genomic_DNA"/>
</dbReference>
<evidence type="ECO:0008006" key="2">
    <source>
        <dbReference type="Google" id="ProtNLM"/>
    </source>
</evidence>
<proteinExistence type="predicted"/>
<accession>X1PTE2</accession>
<reference evidence="1" key="1">
    <citation type="journal article" date="2014" name="Front. Microbiol.">
        <title>High frequency of phylogenetically diverse reductive dehalogenase-homologous genes in deep subseafloor sedimentary metagenomes.</title>
        <authorList>
            <person name="Kawai M."/>
            <person name="Futagami T."/>
            <person name="Toyoda A."/>
            <person name="Takaki Y."/>
            <person name="Nishi S."/>
            <person name="Hori S."/>
            <person name="Arai W."/>
            <person name="Tsubouchi T."/>
            <person name="Morono Y."/>
            <person name="Uchiyama I."/>
            <person name="Ito T."/>
            <person name="Fujiyama A."/>
            <person name="Inagaki F."/>
            <person name="Takami H."/>
        </authorList>
    </citation>
    <scope>NUCLEOTIDE SEQUENCE</scope>
    <source>
        <strain evidence="1">Expedition CK06-06</strain>
    </source>
</reference>
<sequence>QIYDYPLKPSKKTIDLLTKKHKKTVESDFNEFISQVDNPYYGAFSVGYDDVIFSNITRESFLKKMKLDDKPIVFVMLHAFNDYPHSHFKKMLFKDYYDWFIQTLEFAMTDKTKNWIFKEHPANKFYPTKDLNLKKMMKNLPKHIRFVSQNSKIKASTVLNVADLIITCMGTAGVEMPALKGIPVVIAGDTFYDGLGFTRKPKSKKEYFEILKRESFKHLSSKQQLKGKVLLYVFKKILSDVFFSWSGN</sequence>
<dbReference type="AlphaFoldDB" id="X1PTE2"/>
<feature type="non-terminal residue" evidence="1">
    <location>
        <position position="1"/>
    </location>
</feature>
<protein>
    <recommendedName>
        <fullName evidence="2">Capsule polysaccharide biosynthesis protein</fullName>
    </recommendedName>
</protein>